<organism evidence="2 3">
    <name type="scientific">Portunus trituberculatus</name>
    <name type="common">Swimming crab</name>
    <name type="synonym">Neptunus trituberculatus</name>
    <dbReference type="NCBI Taxonomy" id="210409"/>
    <lineage>
        <taxon>Eukaryota</taxon>
        <taxon>Metazoa</taxon>
        <taxon>Ecdysozoa</taxon>
        <taxon>Arthropoda</taxon>
        <taxon>Crustacea</taxon>
        <taxon>Multicrustacea</taxon>
        <taxon>Malacostraca</taxon>
        <taxon>Eumalacostraca</taxon>
        <taxon>Eucarida</taxon>
        <taxon>Decapoda</taxon>
        <taxon>Pleocyemata</taxon>
        <taxon>Brachyura</taxon>
        <taxon>Eubrachyura</taxon>
        <taxon>Portunoidea</taxon>
        <taxon>Portunidae</taxon>
        <taxon>Portuninae</taxon>
        <taxon>Portunus</taxon>
    </lineage>
</organism>
<dbReference type="AlphaFoldDB" id="A0A5B7JLI9"/>
<feature type="transmembrane region" description="Helical" evidence="1">
    <location>
        <begin position="71"/>
        <end position="88"/>
    </location>
</feature>
<dbReference type="Proteomes" id="UP000324222">
    <property type="component" value="Unassembled WGS sequence"/>
</dbReference>
<comment type="caution">
    <text evidence="2">The sequence shown here is derived from an EMBL/GenBank/DDBJ whole genome shotgun (WGS) entry which is preliminary data.</text>
</comment>
<evidence type="ECO:0000313" key="3">
    <source>
        <dbReference type="Proteomes" id="UP000324222"/>
    </source>
</evidence>
<gene>
    <name evidence="2" type="ORF">E2C01_090322</name>
</gene>
<accession>A0A5B7JLI9</accession>
<keyword evidence="3" id="KW-1185">Reference proteome</keyword>
<name>A0A5B7JLI9_PORTR</name>
<proteinExistence type="predicted"/>
<protein>
    <submittedName>
        <fullName evidence="2">Uncharacterized protein</fullName>
    </submittedName>
</protein>
<keyword evidence="1" id="KW-0472">Membrane</keyword>
<keyword evidence="1" id="KW-1133">Transmembrane helix</keyword>
<keyword evidence="1" id="KW-0812">Transmembrane</keyword>
<evidence type="ECO:0000313" key="2">
    <source>
        <dbReference type="EMBL" id="MPC95126.1"/>
    </source>
</evidence>
<dbReference type="EMBL" id="VSRR010101101">
    <property type="protein sequence ID" value="MPC95126.1"/>
    <property type="molecule type" value="Genomic_DNA"/>
</dbReference>
<sequence>MRSIFFSYILFRAWRPYHCCIFQPWAYHACEDFFHHILIHVMKCHSYISPNILLMCFSGLRFSCMITPRSFSSLVFIILFLFHQIVPYRSSLTLS</sequence>
<evidence type="ECO:0000256" key="1">
    <source>
        <dbReference type="SAM" id="Phobius"/>
    </source>
</evidence>
<reference evidence="2 3" key="1">
    <citation type="submission" date="2019-05" db="EMBL/GenBank/DDBJ databases">
        <title>Another draft genome of Portunus trituberculatus and its Hox gene families provides insights of decapod evolution.</title>
        <authorList>
            <person name="Jeong J.-H."/>
            <person name="Song I."/>
            <person name="Kim S."/>
            <person name="Choi T."/>
            <person name="Kim D."/>
            <person name="Ryu S."/>
            <person name="Kim W."/>
        </authorList>
    </citation>
    <scope>NUCLEOTIDE SEQUENCE [LARGE SCALE GENOMIC DNA]</scope>
    <source>
        <tissue evidence="2">Muscle</tissue>
    </source>
</reference>